<evidence type="ECO:0000313" key="2">
    <source>
        <dbReference type="EMBL" id="GET23185.1"/>
    </source>
</evidence>
<evidence type="ECO:0000259" key="1">
    <source>
        <dbReference type="PROSITE" id="PS50011"/>
    </source>
</evidence>
<dbReference type="InterPro" id="IPR011009">
    <property type="entry name" value="Kinase-like_dom_sf"/>
</dbReference>
<dbReference type="Proteomes" id="UP000396862">
    <property type="component" value="Unassembled WGS sequence"/>
</dbReference>
<evidence type="ECO:0000313" key="4">
    <source>
        <dbReference type="Proteomes" id="UP000240621"/>
    </source>
</evidence>
<dbReference type="PROSITE" id="PS50011">
    <property type="entry name" value="PROTEIN_KINASE_DOM"/>
    <property type="match status" value="1"/>
</dbReference>
<dbReference type="InterPro" id="IPR008271">
    <property type="entry name" value="Ser/Thr_kinase_AS"/>
</dbReference>
<dbReference type="Gene3D" id="1.10.510.10">
    <property type="entry name" value="Transferase(Phosphotransferase) domain 1"/>
    <property type="match status" value="1"/>
</dbReference>
<keyword evidence="3" id="KW-0418">Kinase</keyword>
<dbReference type="EMBL" id="BLAU01000001">
    <property type="protein sequence ID" value="GET23185.1"/>
    <property type="molecule type" value="Genomic_DNA"/>
</dbReference>
<protein>
    <submittedName>
        <fullName evidence="3">Serine/threonine-protein kinase</fullName>
    </submittedName>
</protein>
<dbReference type="SMART" id="SM00220">
    <property type="entry name" value="S_TKc"/>
    <property type="match status" value="1"/>
</dbReference>
<dbReference type="PROSITE" id="PS00108">
    <property type="entry name" value="PROTEIN_KINASE_ST"/>
    <property type="match status" value="1"/>
</dbReference>
<reference evidence="3 4" key="1">
    <citation type="submission" date="2018-03" db="EMBL/GenBank/DDBJ databases">
        <title>Genomic Encyclopedia of Archaeal and Bacterial Type Strains, Phase II (KMG-II): from individual species to whole genera.</title>
        <authorList>
            <person name="Goeker M."/>
        </authorList>
    </citation>
    <scope>NUCLEOTIDE SEQUENCE [LARGE SCALE GENOMIC DNA]</scope>
    <source>
        <strain evidence="3 4">DSM 27267</strain>
    </source>
</reference>
<dbReference type="AlphaFoldDB" id="A0A2P8CFB7"/>
<keyword evidence="3" id="KW-0808">Transferase</keyword>
<dbReference type="Proteomes" id="UP000240621">
    <property type="component" value="Unassembled WGS sequence"/>
</dbReference>
<dbReference type="Pfam" id="PF00069">
    <property type="entry name" value="Pkinase"/>
    <property type="match status" value="1"/>
</dbReference>
<evidence type="ECO:0000313" key="3">
    <source>
        <dbReference type="EMBL" id="PSK83636.1"/>
    </source>
</evidence>
<dbReference type="EMBL" id="PYGC01000003">
    <property type="protein sequence ID" value="PSK83636.1"/>
    <property type="molecule type" value="Genomic_DNA"/>
</dbReference>
<gene>
    <name evidence="3" type="ORF">CLV93_10351</name>
    <name evidence="2" type="ORF">JCM18694_34310</name>
</gene>
<dbReference type="PANTHER" id="PTHR44167">
    <property type="entry name" value="OVARIAN-SPECIFIC SERINE/THREONINE-PROTEIN KINASE LOK-RELATED"/>
    <property type="match status" value="1"/>
</dbReference>
<organism evidence="3 4">
    <name type="scientific">Prolixibacter denitrificans</name>
    <dbReference type="NCBI Taxonomy" id="1541063"/>
    <lineage>
        <taxon>Bacteria</taxon>
        <taxon>Pseudomonadati</taxon>
        <taxon>Bacteroidota</taxon>
        <taxon>Bacteroidia</taxon>
        <taxon>Marinilabiliales</taxon>
        <taxon>Prolixibacteraceae</taxon>
        <taxon>Prolixibacter</taxon>
    </lineage>
</organism>
<proteinExistence type="predicted"/>
<comment type="caution">
    <text evidence="3">The sequence shown here is derived from an EMBL/GenBank/DDBJ whole genome shotgun (WGS) entry which is preliminary data.</text>
</comment>
<name>A0A2P8CFB7_9BACT</name>
<feature type="domain" description="Protein kinase" evidence="1">
    <location>
        <begin position="8"/>
        <end position="273"/>
    </location>
</feature>
<dbReference type="PANTHER" id="PTHR44167:SF30">
    <property type="entry name" value="PHOSPHORYLASE KINASE"/>
    <property type="match status" value="1"/>
</dbReference>
<dbReference type="OrthoDB" id="9813021at2"/>
<dbReference type="SUPFAM" id="SSF56112">
    <property type="entry name" value="Protein kinase-like (PK-like)"/>
    <property type="match status" value="1"/>
</dbReference>
<dbReference type="InterPro" id="IPR000719">
    <property type="entry name" value="Prot_kinase_dom"/>
</dbReference>
<evidence type="ECO:0000313" key="5">
    <source>
        <dbReference type="Proteomes" id="UP000396862"/>
    </source>
</evidence>
<dbReference type="GO" id="GO:0004674">
    <property type="term" value="F:protein serine/threonine kinase activity"/>
    <property type="evidence" value="ECO:0007669"/>
    <property type="project" value="TreeGrafter"/>
</dbReference>
<sequence length="425" mass="48973">MNWEENWKIKDDKVFSGGQGSIRKVININNESVGALKELHPEHLKSTERRFRFHRETNVLLMLDGKYTPKVIEHNVNSWQDASEKLWVIMQWIEGPTLTEFIQRNGNLCLDDAICVTLELIDALNSFHKLNVLHRDIKPDNIILLNQNINNPVLVDFGLAYFDEEDFKSKLGQELGNRFLRMPELSAGSSIKAQATDLTMLLGVLFYVLTGVAPRQLQDFEGKLPHERNLSIFTEDTLSDLRWSKLKRIFYVGFQPRLELRFQNCESLRNAIMNIDPNENEGDEFINDIENLRATIENSDVAYRTEISNKISKLTEKLSGEFSKYLSQAGLVAYGSSGFQETDLIHKVHFGIHRPEIPKPVVVLHHKIEATLSEIALMYKIDNDEFHTYYNGSVADVEGFTETALTEIKHLFRLSIESFRMKLEK</sequence>
<accession>A0A2P8CFB7</accession>
<dbReference type="GO" id="GO:0005524">
    <property type="term" value="F:ATP binding"/>
    <property type="evidence" value="ECO:0007669"/>
    <property type="project" value="InterPro"/>
</dbReference>
<reference evidence="2 5" key="2">
    <citation type="submission" date="2019-10" db="EMBL/GenBank/DDBJ databases">
        <title>Prolixibacter strains distinguished by the presence of nitrate reductase genes were adept at nitrate-dependent anaerobic corrosion of metallic iron and carbon steel.</title>
        <authorList>
            <person name="Iino T."/>
            <person name="Shono N."/>
            <person name="Ito K."/>
            <person name="Nakamura R."/>
            <person name="Sueoka K."/>
            <person name="Harayama S."/>
            <person name="Ohkuma M."/>
        </authorList>
    </citation>
    <scope>NUCLEOTIDE SEQUENCE [LARGE SCALE GENOMIC DNA]</scope>
    <source>
        <strain evidence="2 5">MIC1-1</strain>
    </source>
</reference>
<dbReference type="RefSeq" id="WP_106541484.1">
    <property type="nucleotide sequence ID" value="NZ_BLAU01000001.1"/>
</dbReference>
<keyword evidence="5" id="KW-1185">Reference proteome</keyword>